<reference evidence="4" key="2">
    <citation type="journal article" name="BMC Genomics">
        <title>New genome assemblies reveal patterns of domestication and adaptation across Brettanomyces (Dekkera) species.</title>
        <authorList>
            <person name="Roach M.J."/>
            <person name="Borneman A.R."/>
        </authorList>
    </citation>
    <scope>NUCLEOTIDE SEQUENCE</scope>
    <source>
        <strain evidence="4">UCD 2041</strain>
    </source>
</reference>
<evidence type="ECO:0000256" key="1">
    <source>
        <dbReference type="SAM" id="MobiDB-lite"/>
    </source>
</evidence>
<dbReference type="Proteomes" id="UP000663131">
    <property type="component" value="Chromosome 3"/>
</dbReference>
<evidence type="ECO:0000313" key="7">
    <source>
        <dbReference type="Proteomes" id="UP000663131"/>
    </source>
</evidence>
<feature type="compositionally biased region" description="Gly residues" evidence="1">
    <location>
        <begin position="243"/>
        <end position="262"/>
    </location>
</feature>
<gene>
    <name evidence="3" type="ORF">BRETT_000026</name>
    <name evidence="4" type="ORF">BRETT_004008</name>
    <name evidence="5" type="ORF">BRETT_004728</name>
    <name evidence="6" type="ORF">BRETT_004872</name>
</gene>
<dbReference type="AlphaFoldDB" id="A0A871R4Z0"/>
<protein>
    <recommendedName>
        <fullName evidence="2">Retrotransposon gag domain-containing protein</fullName>
    </recommendedName>
</protein>
<dbReference type="GeneID" id="64571952"/>
<dbReference type="EMBL" id="CP063134">
    <property type="protein sequence ID" value="QOU19854.1"/>
    <property type="molecule type" value="Genomic_DNA"/>
</dbReference>
<organism evidence="4 7">
    <name type="scientific">Dekkera bruxellensis</name>
    <name type="common">Brettanomyces custersii</name>
    <dbReference type="NCBI Taxonomy" id="5007"/>
    <lineage>
        <taxon>Eukaryota</taxon>
        <taxon>Fungi</taxon>
        <taxon>Dikarya</taxon>
        <taxon>Ascomycota</taxon>
        <taxon>Saccharomycotina</taxon>
        <taxon>Pichiomycetes</taxon>
        <taxon>Pichiales</taxon>
        <taxon>Pichiaceae</taxon>
        <taxon>Brettanomyces</taxon>
    </lineage>
</organism>
<reference evidence="4" key="1">
    <citation type="submission" date="2020-10" db="EMBL/GenBank/DDBJ databases">
        <authorList>
            <person name="Palmer J.M."/>
        </authorList>
    </citation>
    <scope>NUCLEOTIDE SEQUENCE</scope>
    <source>
        <strain evidence="4">UCD 2041</strain>
    </source>
</reference>
<feature type="region of interest" description="Disordered" evidence="1">
    <location>
        <begin position="1"/>
        <end position="23"/>
    </location>
</feature>
<feature type="compositionally biased region" description="Polar residues" evidence="1">
    <location>
        <begin position="1"/>
        <end position="14"/>
    </location>
</feature>
<sequence length="330" mass="37772">MDSSRPNGINSNISPPKADFNGSGRNMAARANILIHEMDEYFEAAELTNKVKMKYIFSRALSGVAKKWYDQHIRLDEEYGEKEYEQIKKTFLEHFAPDNAFQKESSKDKFFKLTQTREVQSFADALLTIAMEIPSYSTNNELLIDKFISGLNPKVRHHMHAVPDGSHFEKYLDAAREAEKFLKSDPVYLAELSAMQGNNKRRRGNYGNNNQYHNQGTSRNGYTNNDNSGRYNNNYQANQRGYFGRGSYRGRGYGRRGYGGPRRGQSYRGNYHQNGQRNFSYYGSPPPQTGTNQQGYAQGHLQRIEAQDALTDNSEDVDMEQENNLNAESQ</sequence>
<dbReference type="KEGG" id="bbrx:BRETT_000026"/>
<accession>A0A871R4Z0</accession>
<dbReference type="EMBL" id="CP063135">
    <property type="protein sequence ID" value="QOU20079.1"/>
    <property type="molecule type" value="Genomic_DNA"/>
</dbReference>
<evidence type="ECO:0000259" key="2">
    <source>
        <dbReference type="Pfam" id="PF03732"/>
    </source>
</evidence>
<dbReference type="RefSeq" id="XP_041134799.1">
    <property type="nucleotide sequence ID" value="XM_041278604.1"/>
</dbReference>
<evidence type="ECO:0000313" key="5">
    <source>
        <dbReference type="EMBL" id="QOU20079.1"/>
    </source>
</evidence>
<dbReference type="Proteomes" id="UP000663131">
    <property type="component" value="Chromosome 6"/>
</dbReference>
<dbReference type="EMBL" id="CP063135">
    <property type="protein sequence ID" value="QOU20220.1"/>
    <property type="molecule type" value="Genomic_DNA"/>
</dbReference>
<evidence type="ECO:0000313" key="3">
    <source>
        <dbReference type="EMBL" id="QOU18305.1"/>
    </source>
</evidence>
<dbReference type="EMBL" id="CP063131">
    <property type="protein sequence ID" value="QOU18305.1"/>
    <property type="molecule type" value="Genomic_DNA"/>
</dbReference>
<dbReference type="Pfam" id="PF03732">
    <property type="entry name" value="Retrotrans_gag"/>
    <property type="match status" value="1"/>
</dbReference>
<feature type="region of interest" description="Disordered" evidence="1">
    <location>
        <begin position="199"/>
        <end position="330"/>
    </location>
</feature>
<evidence type="ECO:0000313" key="4">
    <source>
        <dbReference type="EMBL" id="QOU19854.1"/>
    </source>
</evidence>
<dbReference type="OrthoDB" id="852332at2759"/>
<dbReference type="InterPro" id="IPR005162">
    <property type="entry name" value="Retrotrans_gag_dom"/>
</dbReference>
<dbReference type="Proteomes" id="UP000663131">
    <property type="component" value="Chromosome 7"/>
</dbReference>
<proteinExistence type="predicted"/>
<evidence type="ECO:0000313" key="6">
    <source>
        <dbReference type="EMBL" id="QOU20220.1"/>
    </source>
</evidence>
<feature type="compositionally biased region" description="Low complexity" evidence="1">
    <location>
        <begin position="205"/>
        <end position="242"/>
    </location>
</feature>
<name>A0A871R4Z0_DEKBR</name>
<feature type="domain" description="Retrotransposon gag" evidence="2">
    <location>
        <begin position="56"/>
        <end position="153"/>
    </location>
</feature>
<feature type="compositionally biased region" description="Polar residues" evidence="1">
    <location>
        <begin position="271"/>
        <end position="281"/>
    </location>
</feature>